<dbReference type="RefSeq" id="WP_147257602.1">
    <property type="nucleotide sequence ID" value="NZ_VIWU01000001.1"/>
</dbReference>
<gene>
    <name evidence="2" type="ORF">FHX44_114550</name>
</gene>
<accession>A0A561SUU1</accession>
<organism evidence="2 3">
    <name type="scientific">Pseudonocardia hierapolitana</name>
    <dbReference type="NCBI Taxonomy" id="1128676"/>
    <lineage>
        <taxon>Bacteria</taxon>
        <taxon>Bacillati</taxon>
        <taxon>Actinomycetota</taxon>
        <taxon>Actinomycetes</taxon>
        <taxon>Pseudonocardiales</taxon>
        <taxon>Pseudonocardiaceae</taxon>
        <taxon>Pseudonocardia</taxon>
    </lineage>
</organism>
<comment type="caution">
    <text evidence="2">The sequence shown here is derived from an EMBL/GenBank/DDBJ whole genome shotgun (WGS) entry which is preliminary data.</text>
</comment>
<dbReference type="InterPro" id="IPR020843">
    <property type="entry name" value="ER"/>
</dbReference>
<protein>
    <submittedName>
        <fullName evidence="2">NADPH:quinone reductase-like Zn-dependent oxidoreductase</fullName>
    </submittedName>
</protein>
<dbReference type="AlphaFoldDB" id="A0A561SUU1"/>
<dbReference type="SMART" id="SM00829">
    <property type="entry name" value="PKS_ER"/>
    <property type="match status" value="1"/>
</dbReference>
<dbReference type="Pfam" id="PF08240">
    <property type="entry name" value="ADH_N"/>
    <property type="match status" value="1"/>
</dbReference>
<dbReference type="Proteomes" id="UP000321261">
    <property type="component" value="Unassembled WGS sequence"/>
</dbReference>
<dbReference type="SUPFAM" id="SSF51735">
    <property type="entry name" value="NAD(P)-binding Rossmann-fold domains"/>
    <property type="match status" value="1"/>
</dbReference>
<keyword evidence="3" id="KW-1185">Reference proteome</keyword>
<reference evidence="2 3" key="1">
    <citation type="submission" date="2019-06" db="EMBL/GenBank/DDBJ databases">
        <title>Sequencing the genomes of 1000 actinobacteria strains.</title>
        <authorList>
            <person name="Klenk H.-P."/>
        </authorList>
    </citation>
    <scope>NUCLEOTIDE SEQUENCE [LARGE SCALE GENOMIC DNA]</scope>
    <source>
        <strain evidence="2 3">DSM 45671</strain>
    </source>
</reference>
<dbReference type="InterPro" id="IPR036291">
    <property type="entry name" value="NAD(P)-bd_dom_sf"/>
</dbReference>
<dbReference type="Pfam" id="PF13602">
    <property type="entry name" value="ADH_zinc_N_2"/>
    <property type="match status" value="1"/>
</dbReference>
<dbReference type="InterPro" id="IPR011032">
    <property type="entry name" value="GroES-like_sf"/>
</dbReference>
<evidence type="ECO:0000313" key="2">
    <source>
        <dbReference type="EMBL" id="TWF78627.1"/>
    </source>
</evidence>
<feature type="domain" description="Enoyl reductase (ER)" evidence="1">
    <location>
        <begin position="10"/>
        <end position="328"/>
    </location>
</feature>
<name>A0A561SUU1_9PSEU</name>
<evidence type="ECO:0000259" key="1">
    <source>
        <dbReference type="SMART" id="SM00829"/>
    </source>
</evidence>
<evidence type="ECO:0000313" key="3">
    <source>
        <dbReference type="Proteomes" id="UP000321261"/>
    </source>
</evidence>
<dbReference type="PANTHER" id="PTHR11695">
    <property type="entry name" value="ALCOHOL DEHYDROGENASE RELATED"/>
    <property type="match status" value="1"/>
</dbReference>
<dbReference type="EMBL" id="VIWU01000001">
    <property type="protein sequence ID" value="TWF78627.1"/>
    <property type="molecule type" value="Genomic_DNA"/>
</dbReference>
<dbReference type="CDD" id="cd08267">
    <property type="entry name" value="MDR1"/>
    <property type="match status" value="1"/>
</dbReference>
<sequence>MKAIVQERFGPPDILRLADIDPPRIGPGDVLVRVHAAALNPYDWHMLRGDPLAARLTPDVGLTRPKAPVLGIDAAGVVEAVGADVGGLRPGDEVLGFCPGSCAEYARTTADLLVPKPTGLTFEQAAAVPLAAVTALRGIRTVGRVRAGQRVLINGAGGGVGTFAVQIGAALGAEVTGVCSTRNVELVRSLGAAQVVDYTREDFTDPDGRGRYDVVLDNVGNRPLRRLRRMLTPAGTLVANGGGSPGKVFGAMGALLRVLVVNAFVRQQLRVILPAAPAGPTHEDLMGVTALIEAGELTPVVDRTYPLADAPEGVRHVEQGHARGKVVVTVPG</sequence>
<dbReference type="Gene3D" id="3.90.180.10">
    <property type="entry name" value="Medium-chain alcohol dehydrogenases, catalytic domain"/>
    <property type="match status" value="1"/>
</dbReference>
<dbReference type="InterPro" id="IPR050700">
    <property type="entry name" value="YIM1/Zinc_Alcohol_DH_Fams"/>
</dbReference>
<proteinExistence type="predicted"/>
<dbReference type="SUPFAM" id="SSF50129">
    <property type="entry name" value="GroES-like"/>
    <property type="match status" value="1"/>
</dbReference>
<dbReference type="Gene3D" id="3.40.50.720">
    <property type="entry name" value="NAD(P)-binding Rossmann-like Domain"/>
    <property type="match status" value="1"/>
</dbReference>
<dbReference type="OrthoDB" id="3727682at2"/>
<dbReference type="InterPro" id="IPR013154">
    <property type="entry name" value="ADH-like_N"/>
</dbReference>
<dbReference type="PANTHER" id="PTHR11695:SF294">
    <property type="entry name" value="RETICULON-4-INTERACTING PROTEIN 1, MITOCHONDRIAL"/>
    <property type="match status" value="1"/>
</dbReference>
<dbReference type="GO" id="GO:0016491">
    <property type="term" value="F:oxidoreductase activity"/>
    <property type="evidence" value="ECO:0007669"/>
    <property type="project" value="InterPro"/>
</dbReference>